<sequence>MEPEGERSSTEIGSKSPIEPNSELNNTSNEDITQEEPMRRYSFRERKEINYGDISSSDLDPYHVIILVIKA</sequence>
<feature type="region of interest" description="Disordered" evidence="1">
    <location>
        <begin position="1"/>
        <end position="41"/>
    </location>
</feature>
<name>A0A9N9A5X4_9GLOM</name>
<proteinExistence type="predicted"/>
<comment type="caution">
    <text evidence="2">The sequence shown here is derived from an EMBL/GenBank/DDBJ whole genome shotgun (WGS) entry which is preliminary data.</text>
</comment>
<gene>
    <name evidence="2" type="ORF">AMORRO_LOCUS4194</name>
</gene>
<feature type="compositionally biased region" description="Polar residues" evidence="1">
    <location>
        <begin position="22"/>
        <end position="31"/>
    </location>
</feature>
<dbReference type="AlphaFoldDB" id="A0A9N9A5X4"/>
<organism evidence="2 3">
    <name type="scientific">Acaulospora morrowiae</name>
    <dbReference type="NCBI Taxonomy" id="94023"/>
    <lineage>
        <taxon>Eukaryota</taxon>
        <taxon>Fungi</taxon>
        <taxon>Fungi incertae sedis</taxon>
        <taxon>Mucoromycota</taxon>
        <taxon>Glomeromycotina</taxon>
        <taxon>Glomeromycetes</taxon>
        <taxon>Diversisporales</taxon>
        <taxon>Acaulosporaceae</taxon>
        <taxon>Acaulospora</taxon>
    </lineage>
</organism>
<reference evidence="2" key="1">
    <citation type="submission" date="2021-06" db="EMBL/GenBank/DDBJ databases">
        <authorList>
            <person name="Kallberg Y."/>
            <person name="Tangrot J."/>
            <person name="Rosling A."/>
        </authorList>
    </citation>
    <scope>NUCLEOTIDE SEQUENCE</scope>
    <source>
        <strain evidence="2">CL551</strain>
    </source>
</reference>
<evidence type="ECO:0000313" key="2">
    <source>
        <dbReference type="EMBL" id="CAG8520819.1"/>
    </source>
</evidence>
<dbReference type="Proteomes" id="UP000789342">
    <property type="component" value="Unassembled WGS sequence"/>
</dbReference>
<accession>A0A9N9A5X4</accession>
<keyword evidence="3" id="KW-1185">Reference proteome</keyword>
<evidence type="ECO:0000313" key="3">
    <source>
        <dbReference type="Proteomes" id="UP000789342"/>
    </source>
</evidence>
<evidence type="ECO:0000256" key="1">
    <source>
        <dbReference type="SAM" id="MobiDB-lite"/>
    </source>
</evidence>
<protein>
    <submittedName>
        <fullName evidence="2">13809_t:CDS:1</fullName>
    </submittedName>
</protein>
<dbReference type="EMBL" id="CAJVPV010002208">
    <property type="protein sequence ID" value="CAG8520819.1"/>
    <property type="molecule type" value="Genomic_DNA"/>
</dbReference>